<accession>A0A0F9EXG6</accession>
<proteinExistence type="predicted"/>
<feature type="region of interest" description="Disordered" evidence="1">
    <location>
        <begin position="1"/>
        <end position="24"/>
    </location>
</feature>
<comment type="caution">
    <text evidence="2">The sequence shown here is derived from an EMBL/GenBank/DDBJ whole genome shotgun (WGS) entry which is preliminary data.</text>
</comment>
<feature type="compositionally biased region" description="Acidic residues" evidence="1">
    <location>
        <begin position="1"/>
        <end position="23"/>
    </location>
</feature>
<evidence type="ECO:0000256" key="1">
    <source>
        <dbReference type="SAM" id="MobiDB-lite"/>
    </source>
</evidence>
<organism evidence="2">
    <name type="scientific">marine sediment metagenome</name>
    <dbReference type="NCBI Taxonomy" id="412755"/>
    <lineage>
        <taxon>unclassified sequences</taxon>
        <taxon>metagenomes</taxon>
        <taxon>ecological metagenomes</taxon>
    </lineage>
</organism>
<feature type="non-terminal residue" evidence="2">
    <location>
        <position position="422"/>
    </location>
</feature>
<dbReference type="AlphaFoldDB" id="A0A0F9EXG6"/>
<reference evidence="2" key="1">
    <citation type="journal article" date="2015" name="Nature">
        <title>Complex archaea that bridge the gap between prokaryotes and eukaryotes.</title>
        <authorList>
            <person name="Spang A."/>
            <person name="Saw J.H."/>
            <person name="Jorgensen S.L."/>
            <person name="Zaremba-Niedzwiedzka K."/>
            <person name="Martijn J."/>
            <person name="Lind A.E."/>
            <person name="van Eijk R."/>
            <person name="Schleper C."/>
            <person name="Guy L."/>
            <person name="Ettema T.J."/>
        </authorList>
    </citation>
    <scope>NUCLEOTIDE SEQUENCE</scope>
</reference>
<sequence length="422" mass="47748">MPDINEDGVIDNVDGEQSPEELQEEKAVKALEEEYVQARKFDEDARKQYREDRSYASGNKLKNWASDANLIGTFIDILVSFLYAKNPEVSAKAAMNVGGVDEDAVDFAETAGIVVSRLWKKGRLKKAARKLVRSTLSVGPGWLKVIMTHKYKNDPVIEAKLNDLEDNVQRLELLQTQLQDESGDEDLDDDETALKLEELSRLRVSLNEKLEVIHRSGLAIDFVMADDMQVSLDVADLADHLDADWNGNEIYVRKDDIRRRFKRLTAKNIESAVMYNQVKPKKRNNDDAGYDSGNNDGAKYLKSTDQGDGNAVAFVRVIEVWDKRDNHIKTMVEGVKRWAITPYQPTYGTSRFYPYFNLSLFEVDGARHPQSLSWRLMKLQDEYSSKRSNSRLAAERSIPGTIFDATAVKPADAKKIEAAVSM</sequence>
<name>A0A0F9EXG6_9ZZZZ</name>
<protein>
    <submittedName>
        <fullName evidence="2">Uncharacterized protein</fullName>
    </submittedName>
</protein>
<evidence type="ECO:0000313" key="2">
    <source>
        <dbReference type="EMBL" id="KKL28528.1"/>
    </source>
</evidence>
<dbReference type="EMBL" id="LAZR01035066">
    <property type="protein sequence ID" value="KKL28528.1"/>
    <property type="molecule type" value="Genomic_DNA"/>
</dbReference>
<gene>
    <name evidence="2" type="ORF">LCGC14_2374250</name>
</gene>